<dbReference type="InterPro" id="IPR002575">
    <property type="entry name" value="Aminoglycoside_PTrfase"/>
</dbReference>
<name>A0ABN7VS87_GIGMA</name>
<comment type="caution">
    <text evidence="2">The sequence shown here is derived from an EMBL/GenBank/DDBJ whole genome shotgun (WGS) entry which is preliminary data.</text>
</comment>
<evidence type="ECO:0000313" key="3">
    <source>
        <dbReference type="Proteomes" id="UP000789901"/>
    </source>
</evidence>
<evidence type="ECO:0000259" key="1">
    <source>
        <dbReference type="Pfam" id="PF01636"/>
    </source>
</evidence>
<feature type="domain" description="Aminoglycoside phosphotransferase" evidence="1">
    <location>
        <begin position="16"/>
        <end position="64"/>
    </location>
</feature>
<dbReference type="EMBL" id="CAJVQB010021216">
    <property type="protein sequence ID" value="CAG8796503.1"/>
    <property type="molecule type" value="Genomic_DNA"/>
</dbReference>
<dbReference type="Pfam" id="PF01636">
    <property type="entry name" value="APH"/>
    <property type="match status" value="1"/>
</dbReference>
<proteinExistence type="predicted"/>
<dbReference type="Gene3D" id="3.90.1200.10">
    <property type="match status" value="1"/>
</dbReference>
<feature type="non-terminal residue" evidence="2">
    <location>
        <position position="1"/>
    </location>
</feature>
<reference evidence="2 3" key="1">
    <citation type="submission" date="2021-06" db="EMBL/GenBank/DDBJ databases">
        <authorList>
            <person name="Kallberg Y."/>
            <person name="Tangrot J."/>
            <person name="Rosling A."/>
        </authorList>
    </citation>
    <scope>NUCLEOTIDE SEQUENCE [LARGE SCALE GENOMIC DNA]</scope>
    <source>
        <strain evidence="2 3">120-4 pot B 10/14</strain>
    </source>
</reference>
<sequence>IHYYKSKDTQKCWIPKYEKLYKLVPKYFQDDENNTFVLTYRDFHSSNILVKNNKITGIIDWEYSNSNFISIIDNIDKGKKEFYSVVFSQEVWKVDFLDKFKTK</sequence>
<protein>
    <submittedName>
        <fullName evidence="2">8486_t:CDS:1</fullName>
    </submittedName>
</protein>
<organism evidence="2 3">
    <name type="scientific">Gigaspora margarita</name>
    <dbReference type="NCBI Taxonomy" id="4874"/>
    <lineage>
        <taxon>Eukaryota</taxon>
        <taxon>Fungi</taxon>
        <taxon>Fungi incertae sedis</taxon>
        <taxon>Mucoromycota</taxon>
        <taxon>Glomeromycotina</taxon>
        <taxon>Glomeromycetes</taxon>
        <taxon>Diversisporales</taxon>
        <taxon>Gigasporaceae</taxon>
        <taxon>Gigaspora</taxon>
    </lineage>
</organism>
<dbReference type="Proteomes" id="UP000789901">
    <property type="component" value="Unassembled WGS sequence"/>
</dbReference>
<gene>
    <name evidence="2" type="ORF">GMARGA_LOCUS22209</name>
</gene>
<evidence type="ECO:0000313" key="2">
    <source>
        <dbReference type="EMBL" id="CAG8796503.1"/>
    </source>
</evidence>
<dbReference type="InterPro" id="IPR011009">
    <property type="entry name" value="Kinase-like_dom_sf"/>
</dbReference>
<keyword evidence="3" id="KW-1185">Reference proteome</keyword>
<dbReference type="SUPFAM" id="SSF56112">
    <property type="entry name" value="Protein kinase-like (PK-like)"/>
    <property type="match status" value="1"/>
</dbReference>
<accession>A0ABN7VS87</accession>